<feature type="region of interest" description="Disordered" evidence="1">
    <location>
        <begin position="1"/>
        <end position="20"/>
    </location>
</feature>
<sequence length="76" mass="8441">MRMLRERGGEQHSAVNLRTRWRDNPAGHASKPDCVSAAPLLSLQSRCCVRDPLTPVRSPCPQLPEHKAVCRGNVLI</sequence>
<evidence type="ECO:0000313" key="3">
    <source>
        <dbReference type="Proteomes" id="UP000031443"/>
    </source>
</evidence>
<accession>M7BR64</accession>
<dbReference type="AlphaFoldDB" id="M7BR64"/>
<reference evidence="3" key="1">
    <citation type="journal article" date="2013" name="Nat. Genet.">
        <title>The draft genomes of soft-shell turtle and green sea turtle yield insights into the development and evolution of the turtle-specific body plan.</title>
        <authorList>
            <person name="Wang Z."/>
            <person name="Pascual-Anaya J."/>
            <person name="Zadissa A."/>
            <person name="Li W."/>
            <person name="Niimura Y."/>
            <person name="Huang Z."/>
            <person name="Li C."/>
            <person name="White S."/>
            <person name="Xiong Z."/>
            <person name="Fang D."/>
            <person name="Wang B."/>
            <person name="Ming Y."/>
            <person name="Chen Y."/>
            <person name="Zheng Y."/>
            <person name="Kuraku S."/>
            <person name="Pignatelli M."/>
            <person name="Herrero J."/>
            <person name="Beal K."/>
            <person name="Nozawa M."/>
            <person name="Li Q."/>
            <person name="Wang J."/>
            <person name="Zhang H."/>
            <person name="Yu L."/>
            <person name="Shigenobu S."/>
            <person name="Wang J."/>
            <person name="Liu J."/>
            <person name="Flicek P."/>
            <person name="Searle S."/>
            <person name="Wang J."/>
            <person name="Kuratani S."/>
            <person name="Yin Y."/>
            <person name="Aken B."/>
            <person name="Zhang G."/>
            <person name="Irie N."/>
        </authorList>
    </citation>
    <scope>NUCLEOTIDE SEQUENCE [LARGE SCALE GENOMIC DNA]</scope>
</reference>
<evidence type="ECO:0000256" key="1">
    <source>
        <dbReference type="SAM" id="MobiDB-lite"/>
    </source>
</evidence>
<gene>
    <name evidence="2" type="ORF">UY3_12247</name>
</gene>
<feature type="compositionally biased region" description="Basic and acidic residues" evidence="1">
    <location>
        <begin position="1"/>
        <end position="10"/>
    </location>
</feature>
<organism evidence="2 3">
    <name type="scientific">Chelonia mydas</name>
    <name type="common">Green sea-turtle</name>
    <name type="synonym">Chelonia agassizi</name>
    <dbReference type="NCBI Taxonomy" id="8469"/>
    <lineage>
        <taxon>Eukaryota</taxon>
        <taxon>Metazoa</taxon>
        <taxon>Chordata</taxon>
        <taxon>Craniata</taxon>
        <taxon>Vertebrata</taxon>
        <taxon>Euteleostomi</taxon>
        <taxon>Archelosauria</taxon>
        <taxon>Testudinata</taxon>
        <taxon>Testudines</taxon>
        <taxon>Cryptodira</taxon>
        <taxon>Durocryptodira</taxon>
        <taxon>Americhelydia</taxon>
        <taxon>Chelonioidea</taxon>
        <taxon>Cheloniidae</taxon>
        <taxon>Chelonia</taxon>
    </lineage>
</organism>
<evidence type="ECO:0000313" key="2">
    <source>
        <dbReference type="EMBL" id="EMP30617.1"/>
    </source>
</evidence>
<protein>
    <submittedName>
        <fullName evidence="2">Uncharacterized protein</fullName>
    </submittedName>
</protein>
<name>M7BR64_CHEMY</name>
<dbReference type="Proteomes" id="UP000031443">
    <property type="component" value="Unassembled WGS sequence"/>
</dbReference>
<keyword evidence="3" id="KW-1185">Reference proteome</keyword>
<proteinExistence type="predicted"/>
<dbReference type="EMBL" id="KB548907">
    <property type="protein sequence ID" value="EMP30617.1"/>
    <property type="molecule type" value="Genomic_DNA"/>
</dbReference>